<dbReference type="SUPFAM" id="SSF48264">
    <property type="entry name" value="Cytochrome P450"/>
    <property type="match status" value="1"/>
</dbReference>
<dbReference type="Proteomes" id="UP000015105">
    <property type="component" value="Chromosome 6D"/>
</dbReference>
<dbReference type="EnsemblPlants" id="AET6Gv20977500.2">
    <property type="protein sequence ID" value="AET6Gv20977500.2"/>
    <property type="gene ID" value="AET6Gv20977500"/>
</dbReference>
<reference evidence="2" key="4">
    <citation type="submission" date="2019-03" db="UniProtKB">
        <authorList>
            <consortium name="EnsemblPlants"/>
        </authorList>
    </citation>
    <scope>IDENTIFICATION</scope>
</reference>
<reference evidence="3" key="2">
    <citation type="journal article" date="2017" name="Nat. Plants">
        <title>The Aegilops tauschii genome reveals multiple impacts of transposons.</title>
        <authorList>
            <person name="Zhao G."/>
            <person name="Zou C."/>
            <person name="Li K."/>
            <person name="Wang K."/>
            <person name="Li T."/>
            <person name="Gao L."/>
            <person name="Zhang X."/>
            <person name="Wang H."/>
            <person name="Yang Z."/>
            <person name="Liu X."/>
            <person name="Jiang W."/>
            <person name="Mao L."/>
            <person name="Kong X."/>
            <person name="Jiao Y."/>
            <person name="Jia J."/>
        </authorList>
    </citation>
    <scope>NUCLEOTIDE SEQUENCE [LARGE SCALE GENOMIC DNA]</scope>
    <source>
        <strain evidence="3">cv. AL8/78</strain>
    </source>
</reference>
<dbReference type="InterPro" id="IPR036396">
    <property type="entry name" value="Cyt_P450_sf"/>
</dbReference>
<evidence type="ECO:0000313" key="2">
    <source>
        <dbReference type="EnsemblPlants" id="AET6Gv20977500.2"/>
    </source>
</evidence>
<dbReference type="GO" id="GO:0016705">
    <property type="term" value="F:oxidoreductase activity, acting on paired donors, with incorporation or reduction of molecular oxygen"/>
    <property type="evidence" value="ECO:0007669"/>
    <property type="project" value="InterPro"/>
</dbReference>
<proteinExistence type="predicted"/>
<reference evidence="2" key="3">
    <citation type="journal article" date="2017" name="Nature">
        <title>Genome sequence of the progenitor of the wheat D genome Aegilops tauschii.</title>
        <authorList>
            <person name="Luo M.C."/>
            <person name="Gu Y.Q."/>
            <person name="Puiu D."/>
            <person name="Wang H."/>
            <person name="Twardziok S.O."/>
            <person name="Deal K.R."/>
            <person name="Huo N."/>
            <person name="Zhu T."/>
            <person name="Wang L."/>
            <person name="Wang Y."/>
            <person name="McGuire P.E."/>
            <person name="Liu S."/>
            <person name="Long H."/>
            <person name="Ramasamy R.K."/>
            <person name="Rodriguez J.C."/>
            <person name="Van S.L."/>
            <person name="Yuan L."/>
            <person name="Wang Z."/>
            <person name="Xia Z."/>
            <person name="Xiao L."/>
            <person name="Anderson O.D."/>
            <person name="Ouyang S."/>
            <person name="Liang Y."/>
            <person name="Zimin A.V."/>
            <person name="Pertea G."/>
            <person name="Qi P."/>
            <person name="Bennetzen J.L."/>
            <person name="Dai X."/>
            <person name="Dawson M.W."/>
            <person name="Muller H.G."/>
            <person name="Kugler K."/>
            <person name="Rivarola-Duarte L."/>
            <person name="Spannagl M."/>
            <person name="Mayer K.F.X."/>
            <person name="Lu F.H."/>
            <person name="Bevan M.W."/>
            <person name="Leroy P."/>
            <person name="Li P."/>
            <person name="You F.M."/>
            <person name="Sun Q."/>
            <person name="Liu Z."/>
            <person name="Lyons E."/>
            <person name="Wicker T."/>
            <person name="Salzberg S.L."/>
            <person name="Devos K.M."/>
            <person name="Dvorak J."/>
        </authorList>
    </citation>
    <scope>NUCLEOTIDE SEQUENCE [LARGE SCALE GENOMIC DNA]</scope>
    <source>
        <strain evidence="2">cv. AL8/78</strain>
    </source>
</reference>
<dbReference type="Gramene" id="AET6Gv20977500.2">
    <property type="protein sequence ID" value="AET6Gv20977500.2"/>
    <property type="gene ID" value="AET6Gv20977500"/>
</dbReference>
<reference evidence="2" key="5">
    <citation type="journal article" date="2021" name="G3 (Bethesda)">
        <title>Aegilops tauschii genome assembly Aet v5.0 features greater sequence contiguity and improved annotation.</title>
        <authorList>
            <person name="Wang L."/>
            <person name="Zhu T."/>
            <person name="Rodriguez J.C."/>
            <person name="Deal K.R."/>
            <person name="Dubcovsky J."/>
            <person name="McGuire P.E."/>
            <person name="Lux T."/>
            <person name="Spannagl M."/>
            <person name="Mayer K.F.X."/>
            <person name="Baldrich P."/>
            <person name="Meyers B.C."/>
            <person name="Huo N."/>
            <person name="Gu Y.Q."/>
            <person name="Zhou H."/>
            <person name="Devos K.M."/>
            <person name="Bennetzen J.L."/>
            <person name="Unver T."/>
            <person name="Budak H."/>
            <person name="Gulick P.J."/>
            <person name="Galiba G."/>
            <person name="Kalapos B."/>
            <person name="Nelson D.R."/>
            <person name="Li P."/>
            <person name="You F.M."/>
            <person name="Luo M.C."/>
            <person name="Dvorak J."/>
        </authorList>
    </citation>
    <scope>NUCLEOTIDE SEQUENCE [LARGE SCALE GENOMIC DNA]</scope>
    <source>
        <strain evidence="2">cv. AL8/78</strain>
    </source>
</reference>
<evidence type="ECO:0000313" key="3">
    <source>
        <dbReference type="Proteomes" id="UP000015105"/>
    </source>
</evidence>
<keyword evidence="3" id="KW-1185">Reference proteome</keyword>
<feature type="compositionally biased region" description="Basic residues" evidence="1">
    <location>
        <begin position="18"/>
        <end position="45"/>
    </location>
</feature>
<sequence>QVRHRRRHGPALGQARRVPPRPHAHVRPRARHGRGRRLGPPPPHHRARLLRHQRMGELQDMIGVMEETTAKMLGDWSEAVAAAGRSAGAVVDVERGVVRNAAEIIARASFGIGDEGGARVFQKLQAMQTMLFRSNRLVGVPLARLLH</sequence>
<dbReference type="GO" id="GO:0004497">
    <property type="term" value="F:monooxygenase activity"/>
    <property type="evidence" value="ECO:0007669"/>
    <property type="project" value="InterPro"/>
</dbReference>
<reference evidence="3" key="1">
    <citation type="journal article" date="2014" name="Science">
        <title>Ancient hybridizations among the ancestral genomes of bread wheat.</title>
        <authorList>
            <consortium name="International Wheat Genome Sequencing Consortium,"/>
            <person name="Marcussen T."/>
            <person name="Sandve S.R."/>
            <person name="Heier L."/>
            <person name="Spannagl M."/>
            <person name="Pfeifer M."/>
            <person name="Jakobsen K.S."/>
            <person name="Wulff B.B."/>
            <person name="Steuernagel B."/>
            <person name="Mayer K.F."/>
            <person name="Olsen O.A."/>
        </authorList>
    </citation>
    <scope>NUCLEOTIDE SEQUENCE [LARGE SCALE GENOMIC DNA]</scope>
    <source>
        <strain evidence="3">cv. AL8/78</strain>
    </source>
</reference>
<dbReference type="AlphaFoldDB" id="A0A453Q4D3"/>
<organism evidence="2 3">
    <name type="scientific">Aegilops tauschii subsp. strangulata</name>
    <name type="common">Goatgrass</name>
    <dbReference type="NCBI Taxonomy" id="200361"/>
    <lineage>
        <taxon>Eukaryota</taxon>
        <taxon>Viridiplantae</taxon>
        <taxon>Streptophyta</taxon>
        <taxon>Embryophyta</taxon>
        <taxon>Tracheophyta</taxon>
        <taxon>Spermatophyta</taxon>
        <taxon>Magnoliopsida</taxon>
        <taxon>Liliopsida</taxon>
        <taxon>Poales</taxon>
        <taxon>Poaceae</taxon>
        <taxon>BOP clade</taxon>
        <taxon>Pooideae</taxon>
        <taxon>Triticodae</taxon>
        <taxon>Triticeae</taxon>
        <taxon>Triticinae</taxon>
        <taxon>Aegilops</taxon>
    </lineage>
</organism>
<dbReference type="GO" id="GO:0005506">
    <property type="term" value="F:iron ion binding"/>
    <property type="evidence" value="ECO:0007669"/>
    <property type="project" value="InterPro"/>
</dbReference>
<accession>A0A453Q4D3</accession>
<name>A0A453Q4D3_AEGTS</name>
<protein>
    <submittedName>
        <fullName evidence="2">Uncharacterized protein</fullName>
    </submittedName>
</protein>
<evidence type="ECO:0000256" key="1">
    <source>
        <dbReference type="SAM" id="MobiDB-lite"/>
    </source>
</evidence>
<feature type="region of interest" description="Disordered" evidence="1">
    <location>
        <begin position="1"/>
        <end position="45"/>
    </location>
</feature>
<dbReference type="GO" id="GO:0020037">
    <property type="term" value="F:heme binding"/>
    <property type="evidence" value="ECO:0007669"/>
    <property type="project" value="InterPro"/>
</dbReference>